<comment type="caution">
    <text evidence="3">The sequence shown here is derived from an EMBL/GenBank/DDBJ whole genome shotgun (WGS) entry which is preliminary data.</text>
</comment>
<dbReference type="InterPro" id="IPR025475">
    <property type="entry name" value="DUF4326"/>
</dbReference>
<dbReference type="Pfam" id="PF14216">
    <property type="entry name" value="DUF4326"/>
    <property type="match status" value="1"/>
</dbReference>
<gene>
    <name evidence="3" type="ORF">J2T57_001231</name>
</gene>
<protein>
    <recommendedName>
        <fullName evidence="2">DUF4326 domain-containing protein</fullName>
    </recommendedName>
</protein>
<dbReference type="Proteomes" id="UP001205843">
    <property type="component" value="Unassembled WGS sequence"/>
</dbReference>
<evidence type="ECO:0000313" key="4">
    <source>
        <dbReference type="Proteomes" id="UP001205843"/>
    </source>
</evidence>
<accession>A0AAE3G319</accession>
<feature type="domain" description="DUF4326" evidence="2">
    <location>
        <begin position="6"/>
        <end position="92"/>
    </location>
</feature>
<organism evidence="3 4">
    <name type="scientific">Natronocella acetinitrilica</name>
    <dbReference type="NCBI Taxonomy" id="414046"/>
    <lineage>
        <taxon>Bacteria</taxon>
        <taxon>Pseudomonadati</taxon>
        <taxon>Pseudomonadota</taxon>
        <taxon>Gammaproteobacteria</taxon>
        <taxon>Chromatiales</taxon>
        <taxon>Ectothiorhodospiraceae</taxon>
        <taxon>Natronocella</taxon>
    </lineage>
</organism>
<evidence type="ECO:0000313" key="3">
    <source>
        <dbReference type="EMBL" id="MCP1674129.1"/>
    </source>
</evidence>
<proteinExistence type="predicted"/>
<keyword evidence="4" id="KW-1185">Reference proteome</keyword>
<evidence type="ECO:0000259" key="2">
    <source>
        <dbReference type="Pfam" id="PF14216"/>
    </source>
</evidence>
<sequence>MGGSVRVGNRHRGDVGDYIGRPGALGNPFVIGRDGCRSAVIWRYAEWLEAAVTRPGPVRSAMVGLFRRLRAGEDLVLVCHCHPRPCHGDVIAAFLRRHLPGAPAGSGTRLEPPAEQKNPGSLRPPET</sequence>
<dbReference type="RefSeq" id="WP_253475803.1">
    <property type="nucleotide sequence ID" value="NZ_JALJXV010000003.1"/>
</dbReference>
<feature type="region of interest" description="Disordered" evidence="1">
    <location>
        <begin position="102"/>
        <end position="127"/>
    </location>
</feature>
<name>A0AAE3G319_9GAMM</name>
<reference evidence="3" key="1">
    <citation type="submission" date="2022-03" db="EMBL/GenBank/DDBJ databases">
        <title>Genomic Encyclopedia of Type Strains, Phase III (KMG-III): the genomes of soil and plant-associated and newly described type strains.</title>
        <authorList>
            <person name="Whitman W."/>
        </authorList>
    </citation>
    <scope>NUCLEOTIDE SEQUENCE</scope>
    <source>
        <strain evidence="3">ANL 6-2</strain>
    </source>
</reference>
<evidence type="ECO:0000256" key="1">
    <source>
        <dbReference type="SAM" id="MobiDB-lite"/>
    </source>
</evidence>
<dbReference type="AlphaFoldDB" id="A0AAE3G319"/>
<dbReference type="EMBL" id="JALJXV010000003">
    <property type="protein sequence ID" value="MCP1674129.1"/>
    <property type="molecule type" value="Genomic_DNA"/>
</dbReference>